<dbReference type="RefSeq" id="WP_129229093.1">
    <property type="nucleotide sequence ID" value="NZ_QYBB01000040.1"/>
</dbReference>
<proteinExistence type="predicted"/>
<reference evidence="2 3" key="1">
    <citation type="submission" date="2018-12" db="EMBL/GenBank/DDBJ databases">
        <authorList>
            <person name="Grouzdev D.S."/>
            <person name="Krutkina M.S."/>
        </authorList>
    </citation>
    <scope>NUCLEOTIDE SEQUENCE [LARGE SCALE GENOMIC DNA]</scope>
    <source>
        <strain evidence="2 3">RmlP026</strain>
    </source>
</reference>
<name>A0A4Q2U4E7_9HYPH</name>
<reference evidence="2 3" key="2">
    <citation type="submission" date="2019-02" db="EMBL/GenBank/DDBJ databases">
        <title>'Lichenibacterium ramalinii' gen. nov. sp. nov., 'Lichenibacterium minor' gen. nov. sp. nov.</title>
        <authorList>
            <person name="Pankratov T."/>
        </authorList>
    </citation>
    <scope>NUCLEOTIDE SEQUENCE [LARGE SCALE GENOMIC DNA]</scope>
    <source>
        <strain evidence="2 3">RmlP026</strain>
    </source>
</reference>
<gene>
    <name evidence="2" type="ORF">D3273_22245</name>
</gene>
<sequence length="94" mass="10938">MVPRIYAIRVHSKGPFSGREERMEPYVNPDGQYTLAPRPKTALDRPGNRVLTPDPHEVVRLLRTDAYCLVMRGRWRRKHHLVQPYDITVEGTDS</sequence>
<evidence type="ECO:0000313" key="3">
    <source>
        <dbReference type="Proteomes" id="UP000290759"/>
    </source>
</evidence>
<feature type="region of interest" description="Disordered" evidence="1">
    <location>
        <begin position="29"/>
        <end position="51"/>
    </location>
</feature>
<comment type="caution">
    <text evidence="2">The sequence shown here is derived from an EMBL/GenBank/DDBJ whole genome shotgun (WGS) entry which is preliminary data.</text>
</comment>
<dbReference type="AlphaFoldDB" id="A0A4Q2U4E7"/>
<accession>A0A4Q2U4E7</accession>
<evidence type="ECO:0000313" key="2">
    <source>
        <dbReference type="EMBL" id="RYC29787.1"/>
    </source>
</evidence>
<dbReference type="EMBL" id="QYBB01000040">
    <property type="protein sequence ID" value="RYC29787.1"/>
    <property type="molecule type" value="Genomic_DNA"/>
</dbReference>
<evidence type="ECO:0000256" key="1">
    <source>
        <dbReference type="SAM" id="MobiDB-lite"/>
    </source>
</evidence>
<keyword evidence="3" id="KW-1185">Reference proteome</keyword>
<protein>
    <submittedName>
        <fullName evidence="2">Uncharacterized protein</fullName>
    </submittedName>
</protein>
<organism evidence="2 3">
    <name type="scientific">Lichenibacterium minor</name>
    <dbReference type="NCBI Taxonomy" id="2316528"/>
    <lineage>
        <taxon>Bacteria</taxon>
        <taxon>Pseudomonadati</taxon>
        <taxon>Pseudomonadota</taxon>
        <taxon>Alphaproteobacteria</taxon>
        <taxon>Hyphomicrobiales</taxon>
        <taxon>Lichenihabitantaceae</taxon>
        <taxon>Lichenibacterium</taxon>
    </lineage>
</organism>
<dbReference type="Proteomes" id="UP000290759">
    <property type="component" value="Unassembled WGS sequence"/>
</dbReference>